<evidence type="ECO:0000256" key="5">
    <source>
        <dbReference type="ARBA" id="ARBA00022741"/>
    </source>
</evidence>
<evidence type="ECO:0000256" key="2">
    <source>
        <dbReference type="ARBA" id="ARBA00008531"/>
    </source>
</evidence>
<dbReference type="GO" id="GO:0005886">
    <property type="term" value="C:plasma membrane"/>
    <property type="evidence" value="ECO:0007669"/>
    <property type="project" value="UniProtKB-SubCell"/>
</dbReference>
<keyword evidence="8" id="KW-0472">Membrane</keyword>
<evidence type="ECO:0000256" key="6">
    <source>
        <dbReference type="ARBA" id="ARBA00022801"/>
    </source>
</evidence>
<dbReference type="InterPro" id="IPR013822">
    <property type="entry name" value="Signal_recog_particl_SRP54_hlx"/>
</dbReference>
<dbReference type="HAMAP" id="MF_00920">
    <property type="entry name" value="FtsY"/>
    <property type="match status" value="1"/>
</dbReference>
<organism evidence="11">
    <name type="scientific">hydrothermal vent metagenome</name>
    <dbReference type="NCBI Taxonomy" id="652676"/>
    <lineage>
        <taxon>unclassified sequences</taxon>
        <taxon>metagenomes</taxon>
        <taxon>ecological metagenomes</taxon>
    </lineage>
</organism>
<dbReference type="SUPFAM" id="SSF52540">
    <property type="entry name" value="P-loop containing nucleoside triphosphate hydrolases"/>
    <property type="match status" value="1"/>
</dbReference>
<dbReference type="GO" id="GO:0006614">
    <property type="term" value="P:SRP-dependent cotranslational protein targeting to membrane"/>
    <property type="evidence" value="ECO:0007669"/>
    <property type="project" value="InterPro"/>
</dbReference>
<evidence type="ECO:0000313" key="11">
    <source>
        <dbReference type="EMBL" id="SFV81312.1"/>
    </source>
</evidence>
<proteinExistence type="inferred from homology"/>
<dbReference type="GO" id="GO:0005737">
    <property type="term" value="C:cytoplasm"/>
    <property type="evidence" value="ECO:0007669"/>
    <property type="project" value="UniProtKB-ARBA"/>
</dbReference>
<keyword evidence="6" id="KW-0378">Hydrolase</keyword>
<dbReference type="InterPro" id="IPR003593">
    <property type="entry name" value="AAA+_ATPase"/>
</dbReference>
<evidence type="ECO:0000256" key="8">
    <source>
        <dbReference type="ARBA" id="ARBA00023136"/>
    </source>
</evidence>
<dbReference type="GO" id="GO:0005525">
    <property type="term" value="F:GTP binding"/>
    <property type="evidence" value="ECO:0007669"/>
    <property type="project" value="UniProtKB-KW"/>
</dbReference>
<comment type="similarity">
    <text evidence="2">Belongs to the GTP-binding SRP family.</text>
</comment>
<evidence type="ECO:0000256" key="7">
    <source>
        <dbReference type="ARBA" id="ARBA00023134"/>
    </source>
</evidence>
<dbReference type="NCBIfam" id="TIGR00064">
    <property type="entry name" value="ftsY"/>
    <property type="match status" value="1"/>
</dbReference>
<dbReference type="InterPro" id="IPR000897">
    <property type="entry name" value="SRP54_GTPase_dom"/>
</dbReference>
<keyword evidence="3" id="KW-1003">Cell membrane</keyword>
<protein>
    <submittedName>
        <fullName evidence="11">Signal recognition particle receptor protein FtsY (=alpha subunit) (TC 3.A.5.1.1)</fullName>
    </submittedName>
</protein>
<name>A0A1W1DJG5_9ZZZZ</name>
<dbReference type="Pfam" id="PF00448">
    <property type="entry name" value="SRP54"/>
    <property type="match status" value="1"/>
</dbReference>
<dbReference type="FunFam" id="3.40.50.300:FF:000053">
    <property type="entry name" value="Signal recognition particle receptor FtsY"/>
    <property type="match status" value="1"/>
</dbReference>
<dbReference type="InterPro" id="IPR036225">
    <property type="entry name" value="SRP/SRP_N"/>
</dbReference>
<dbReference type="PANTHER" id="PTHR43134">
    <property type="entry name" value="SIGNAL RECOGNITION PARTICLE RECEPTOR SUBUNIT ALPHA"/>
    <property type="match status" value="1"/>
</dbReference>
<dbReference type="InterPro" id="IPR042101">
    <property type="entry name" value="SRP54_N_sf"/>
</dbReference>
<dbReference type="Gene3D" id="1.20.120.140">
    <property type="entry name" value="Signal recognition particle SRP54, nucleotide-binding domain"/>
    <property type="match status" value="1"/>
</dbReference>
<keyword evidence="5" id="KW-0547">Nucleotide-binding</keyword>
<dbReference type="EMBL" id="FPHV01000058">
    <property type="protein sequence ID" value="SFV81312.1"/>
    <property type="molecule type" value="Genomic_DNA"/>
</dbReference>
<dbReference type="PANTHER" id="PTHR43134:SF1">
    <property type="entry name" value="SIGNAL RECOGNITION PARTICLE RECEPTOR SUBUNIT ALPHA"/>
    <property type="match status" value="1"/>
</dbReference>
<dbReference type="InterPro" id="IPR004390">
    <property type="entry name" value="SR_rcpt_FtsY"/>
</dbReference>
<dbReference type="InterPro" id="IPR027417">
    <property type="entry name" value="P-loop_NTPase"/>
</dbReference>
<feature type="domain" description="SRP54-type proteins GTP-binding" evidence="10">
    <location>
        <begin position="287"/>
        <end position="300"/>
    </location>
</feature>
<evidence type="ECO:0000259" key="10">
    <source>
        <dbReference type="PROSITE" id="PS00300"/>
    </source>
</evidence>
<gene>
    <name evidence="11" type="ORF">MNB_SUP05-6-796</name>
</gene>
<dbReference type="GO" id="GO:0005047">
    <property type="term" value="F:signal recognition particle binding"/>
    <property type="evidence" value="ECO:0007669"/>
    <property type="project" value="TreeGrafter"/>
</dbReference>
<evidence type="ECO:0000256" key="4">
    <source>
        <dbReference type="ARBA" id="ARBA00022490"/>
    </source>
</evidence>
<keyword evidence="7" id="KW-0342">GTP-binding</keyword>
<reference evidence="11" key="1">
    <citation type="submission" date="2016-10" db="EMBL/GenBank/DDBJ databases">
        <authorList>
            <person name="de Groot N.N."/>
        </authorList>
    </citation>
    <scope>NUCLEOTIDE SEQUENCE</scope>
</reference>
<evidence type="ECO:0000256" key="9">
    <source>
        <dbReference type="ARBA" id="ARBA00023170"/>
    </source>
</evidence>
<evidence type="ECO:0000256" key="1">
    <source>
        <dbReference type="ARBA" id="ARBA00004413"/>
    </source>
</evidence>
<dbReference type="FunFam" id="1.20.120.140:FF:000002">
    <property type="entry name" value="Signal recognition particle receptor FtsY"/>
    <property type="match status" value="1"/>
</dbReference>
<dbReference type="Gene3D" id="3.40.50.300">
    <property type="entry name" value="P-loop containing nucleotide triphosphate hydrolases"/>
    <property type="match status" value="1"/>
</dbReference>
<sequence length="315" mass="34314">MFNFLKKDKSQTKEKSVSLKERLVKSRQKLGSGLSALLLGKKEINDGLLDELETLLITADIGINTTDKVLESVRKNASRKILKDSNNLYQFLKDELSKLLIEDNQLDTDIKETFVILVVGINGAGKTTTIGKLAKSFQNQGKSVMLAAGDTFRAAAVEQLKVWGERNKIPVVAQATGADAASVIYDAYESAKAKNIDILIADTAGRLHTQGNLMQELEKIKRVLKKHNENAPHETMLVIDGGSGQNAVNQAIEFNKAIKLSGISITKLDGTAKGGVLFAISDELNLPIRYIGVGEGIDDLKPFNANEFVDALFSE</sequence>
<dbReference type="AlphaFoldDB" id="A0A1W1DJG5"/>
<dbReference type="CDD" id="cd17874">
    <property type="entry name" value="FtsY"/>
    <property type="match status" value="1"/>
</dbReference>
<comment type="subcellular location">
    <subcellularLocation>
        <location evidence="1">Cell membrane</location>
        <topology evidence="1">Peripheral membrane protein</topology>
        <orientation evidence="1">Cytoplasmic side</orientation>
    </subcellularLocation>
</comment>
<dbReference type="SMART" id="SM00382">
    <property type="entry name" value="AAA"/>
    <property type="match status" value="1"/>
</dbReference>
<dbReference type="Pfam" id="PF02881">
    <property type="entry name" value="SRP54_N"/>
    <property type="match status" value="1"/>
</dbReference>
<dbReference type="GO" id="GO:0003924">
    <property type="term" value="F:GTPase activity"/>
    <property type="evidence" value="ECO:0007669"/>
    <property type="project" value="TreeGrafter"/>
</dbReference>
<accession>A0A1W1DJG5</accession>
<dbReference type="PROSITE" id="PS00300">
    <property type="entry name" value="SRP54"/>
    <property type="match status" value="1"/>
</dbReference>
<evidence type="ECO:0000256" key="3">
    <source>
        <dbReference type="ARBA" id="ARBA00022475"/>
    </source>
</evidence>
<keyword evidence="4" id="KW-0963">Cytoplasm</keyword>
<keyword evidence="9 11" id="KW-0675">Receptor</keyword>
<dbReference type="SUPFAM" id="SSF47364">
    <property type="entry name" value="Domain of the SRP/SRP receptor G-proteins"/>
    <property type="match status" value="1"/>
</dbReference>
<dbReference type="SMART" id="SM00963">
    <property type="entry name" value="SRP54_N"/>
    <property type="match status" value="1"/>
</dbReference>
<dbReference type="SMART" id="SM00962">
    <property type="entry name" value="SRP54"/>
    <property type="match status" value="1"/>
</dbReference>